<sequence length="798" mass="87808">MSAAFKDLSDFDDVLCDLLLDSVFLQFTTHKMNDRYVDRPPLHRAAIATHVVDIIRQHVHHNKDLHAATTALMDRIAAPAWASKSDVSEETMQAFHPVRPFFGNLTAGQLSTFAEHAKRYFAMYLPKAGFEITSTRRYASTGKAEACIKATDEFNPGDEIRACTGFIAQLSGEDEEHLANRDFSVMYSSAKSSNCLFLGPARFVNHDCDPNCEFFSSNPRANLISFKVKKHIELGEEITTFYGESYFGENNKECLCATCERLSRGGFTGTRDIHQVLGDNDIALPVVSRLRRNQARAQSWSYSMESVFGTYGSETFEDRAPKCDTTVAASTCEHCVSCREAIETNVAANDAADTEEPSNGTTPESSSDSSGASAKSSECARCTRHFKIFGVPWPDRKPPKKPRSPVLTKSQPTKPNQKTIPTPTPAKPQKRVTVTTPEETQAPARKVKPVPTPKGKGVPARKGRPRKDNQQTLASKTTKPVPARGNSRTLAGKEKKKTSVRQALSELASPVPKPRKARTRAVRDLMETTASSSTKAAENAVRVSGPKKTRGRPRKPRTTTASTDDEPKKPLPPPVPTPVRTYNIDRPRRISGVAVEKWTLRKTLPAVDPKDLVNPAPHVLGRLVPDTRFTYPVFVHHDEGGPWWPAYLVPEAAVQPAMHLGQTVLPGQRVVRYAGTTISSVVNSLGLRLFIPGEEPYNTFAQDPKFFKDAKMRQLVQFWCCADDTANVAGWPESLKLWPGAAATSLMPGPLSDHATLEKAALAFGIKTKSADKRGRGQQGKEGASLPEAKRRRRVARG</sequence>
<dbReference type="Pfam" id="PF00856">
    <property type="entry name" value="SET"/>
    <property type="match status" value="1"/>
</dbReference>
<evidence type="ECO:0000256" key="3">
    <source>
        <dbReference type="ARBA" id="ARBA00022454"/>
    </source>
</evidence>
<evidence type="ECO:0000256" key="9">
    <source>
        <dbReference type="SAM" id="MobiDB-lite"/>
    </source>
</evidence>
<keyword evidence="7" id="KW-0156">Chromatin regulator</keyword>
<dbReference type="InterPro" id="IPR001214">
    <property type="entry name" value="SET_dom"/>
</dbReference>
<evidence type="ECO:0000256" key="2">
    <source>
        <dbReference type="ARBA" id="ARBA00004286"/>
    </source>
</evidence>
<dbReference type="AlphaFoldDB" id="A0AAD5XQ03"/>
<proteinExistence type="predicted"/>
<evidence type="ECO:0000256" key="7">
    <source>
        <dbReference type="ARBA" id="ARBA00022853"/>
    </source>
</evidence>
<dbReference type="SUPFAM" id="SSF82199">
    <property type="entry name" value="SET domain"/>
    <property type="match status" value="1"/>
</dbReference>
<dbReference type="GO" id="GO:0032259">
    <property type="term" value="P:methylation"/>
    <property type="evidence" value="ECO:0007669"/>
    <property type="project" value="UniProtKB-KW"/>
</dbReference>
<feature type="compositionally biased region" description="Basic residues" evidence="9">
    <location>
        <begin position="545"/>
        <end position="557"/>
    </location>
</feature>
<evidence type="ECO:0000256" key="8">
    <source>
        <dbReference type="ARBA" id="ARBA00023242"/>
    </source>
</evidence>
<comment type="subcellular location">
    <subcellularLocation>
        <location evidence="2">Chromosome</location>
    </subcellularLocation>
    <subcellularLocation>
        <location evidence="1">Nucleus</location>
    </subcellularLocation>
</comment>
<keyword evidence="4" id="KW-0489">Methyltransferase</keyword>
<feature type="region of interest" description="Disordered" evidence="9">
    <location>
        <begin position="768"/>
        <end position="798"/>
    </location>
</feature>
<keyword evidence="6" id="KW-0949">S-adenosyl-L-methionine</keyword>
<keyword evidence="12" id="KW-1185">Reference proteome</keyword>
<dbReference type="CDD" id="cd10524">
    <property type="entry name" value="SET_Suv4-20-like"/>
    <property type="match status" value="1"/>
</dbReference>
<feature type="region of interest" description="Disordered" evidence="9">
    <location>
        <begin position="348"/>
        <end position="377"/>
    </location>
</feature>
<feature type="region of interest" description="Disordered" evidence="9">
    <location>
        <begin position="390"/>
        <end position="582"/>
    </location>
</feature>
<keyword evidence="8" id="KW-0539">Nucleus</keyword>
<dbReference type="SMART" id="SM00317">
    <property type="entry name" value="SET"/>
    <property type="match status" value="1"/>
</dbReference>
<dbReference type="GO" id="GO:0005634">
    <property type="term" value="C:nucleus"/>
    <property type="evidence" value="ECO:0007669"/>
    <property type="project" value="UniProtKB-SubCell"/>
</dbReference>
<dbReference type="PROSITE" id="PS50280">
    <property type="entry name" value="SET"/>
    <property type="match status" value="1"/>
</dbReference>
<organism evidence="11 12">
    <name type="scientific">Geranomyces variabilis</name>
    <dbReference type="NCBI Taxonomy" id="109894"/>
    <lineage>
        <taxon>Eukaryota</taxon>
        <taxon>Fungi</taxon>
        <taxon>Fungi incertae sedis</taxon>
        <taxon>Chytridiomycota</taxon>
        <taxon>Chytridiomycota incertae sedis</taxon>
        <taxon>Chytridiomycetes</taxon>
        <taxon>Spizellomycetales</taxon>
        <taxon>Powellomycetaceae</taxon>
        <taxon>Geranomyces</taxon>
    </lineage>
</organism>
<name>A0AAD5XQ03_9FUNG</name>
<feature type="compositionally biased region" description="Polar residues" evidence="9">
    <location>
        <begin position="407"/>
        <end position="421"/>
    </location>
</feature>
<protein>
    <submittedName>
        <fullName evidence="11">Histone-lysine N-methyltransferase set9</fullName>
    </submittedName>
</protein>
<evidence type="ECO:0000313" key="11">
    <source>
        <dbReference type="EMBL" id="KAJ3176542.1"/>
    </source>
</evidence>
<dbReference type="Proteomes" id="UP001212152">
    <property type="component" value="Unassembled WGS sequence"/>
</dbReference>
<dbReference type="PANTHER" id="PTHR12977:SF4">
    <property type="entry name" value="HISTONE-LYSINE N-METHYLTRANSFERASE KMT5B"/>
    <property type="match status" value="1"/>
</dbReference>
<dbReference type="EMBL" id="JADGJQ010000040">
    <property type="protein sequence ID" value="KAJ3176542.1"/>
    <property type="molecule type" value="Genomic_DNA"/>
</dbReference>
<dbReference type="InterPro" id="IPR046341">
    <property type="entry name" value="SET_dom_sf"/>
</dbReference>
<dbReference type="GO" id="GO:0042799">
    <property type="term" value="F:histone H4K20 methyltransferase activity"/>
    <property type="evidence" value="ECO:0007669"/>
    <property type="project" value="UniProtKB-ARBA"/>
</dbReference>
<dbReference type="Gene3D" id="1.10.10.1700">
    <property type="entry name" value="Histone-lysine N-methyltransferase"/>
    <property type="match status" value="1"/>
</dbReference>
<dbReference type="GO" id="GO:0005694">
    <property type="term" value="C:chromosome"/>
    <property type="evidence" value="ECO:0007669"/>
    <property type="project" value="UniProtKB-SubCell"/>
</dbReference>
<dbReference type="InterPro" id="IPR039977">
    <property type="entry name" value="Suv4-20/Set9"/>
</dbReference>
<evidence type="ECO:0000313" key="12">
    <source>
        <dbReference type="Proteomes" id="UP001212152"/>
    </source>
</evidence>
<evidence type="ECO:0000256" key="1">
    <source>
        <dbReference type="ARBA" id="ARBA00004123"/>
    </source>
</evidence>
<evidence type="ECO:0000259" key="10">
    <source>
        <dbReference type="PROSITE" id="PS50280"/>
    </source>
</evidence>
<dbReference type="InterPro" id="IPR041938">
    <property type="entry name" value="Hist-Lys_N-MTase_N"/>
</dbReference>
<evidence type="ECO:0000256" key="6">
    <source>
        <dbReference type="ARBA" id="ARBA00022691"/>
    </source>
</evidence>
<keyword evidence="5" id="KW-0808">Transferase</keyword>
<dbReference type="Gene3D" id="2.170.270.10">
    <property type="entry name" value="SET domain"/>
    <property type="match status" value="1"/>
</dbReference>
<accession>A0AAD5XQ03</accession>
<feature type="domain" description="SET" evidence="10">
    <location>
        <begin position="128"/>
        <end position="243"/>
    </location>
</feature>
<keyword evidence="3" id="KW-0158">Chromosome</keyword>
<dbReference type="PANTHER" id="PTHR12977">
    <property type="entry name" value="SUPPRESSOR OF VARIEGATION 4-20-RELATED"/>
    <property type="match status" value="1"/>
</dbReference>
<reference evidence="11" key="1">
    <citation type="submission" date="2020-05" db="EMBL/GenBank/DDBJ databases">
        <title>Phylogenomic resolution of chytrid fungi.</title>
        <authorList>
            <person name="Stajich J.E."/>
            <person name="Amses K."/>
            <person name="Simmons R."/>
            <person name="Seto K."/>
            <person name="Myers J."/>
            <person name="Bonds A."/>
            <person name="Quandt C.A."/>
            <person name="Barry K."/>
            <person name="Liu P."/>
            <person name="Grigoriev I."/>
            <person name="Longcore J.E."/>
            <person name="James T.Y."/>
        </authorList>
    </citation>
    <scope>NUCLEOTIDE SEQUENCE</scope>
    <source>
        <strain evidence="11">JEL0379</strain>
    </source>
</reference>
<feature type="compositionally biased region" description="Low complexity" evidence="9">
    <location>
        <begin position="365"/>
        <end position="377"/>
    </location>
</feature>
<evidence type="ECO:0000256" key="4">
    <source>
        <dbReference type="ARBA" id="ARBA00022603"/>
    </source>
</evidence>
<comment type="caution">
    <text evidence="11">The sequence shown here is derived from an EMBL/GenBank/DDBJ whole genome shotgun (WGS) entry which is preliminary data.</text>
</comment>
<evidence type="ECO:0000256" key="5">
    <source>
        <dbReference type="ARBA" id="ARBA00022679"/>
    </source>
</evidence>
<gene>
    <name evidence="11" type="primary">SET9</name>
    <name evidence="11" type="ORF">HDU87_005236</name>
</gene>